<dbReference type="CDD" id="cd02142">
    <property type="entry name" value="McbC_SagB-like_oxidoreductase"/>
    <property type="match status" value="1"/>
</dbReference>
<dbReference type="GO" id="GO:0043041">
    <property type="term" value="P:amino acid activation for nonribosomal peptide biosynthetic process"/>
    <property type="evidence" value="ECO:0007669"/>
    <property type="project" value="TreeGrafter"/>
</dbReference>
<dbReference type="InterPro" id="IPR045851">
    <property type="entry name" value="AMP-bd_C_sf"/>
</dbReference>
<evidence type="ECO:0000256" key="1">
    <source>
        <dbReference type="ARBA" id="ARBA00001957"/>
    </source>
</evidence>
<dbReference type="Gene3D" id="3.30.559.30">
    <property type="entry name" value="Nonribosomal peptide synthetase, condensation domain"/>
    <property type="match status" value="1"/>
</dbReference>
<reference evidence="8 9" key="1">
    <citation type="submission" date="2019-04" db="EMBL/GenBank/DDBJ databases">
        <authorList>
            <person name="Feng G."/>
            <person name="Zhu H."/>
        </authorList>
    </citation>
    <scope>NUCLEOTIDE SEQUENCE [LARGE SCALE GENOMIC DNA]</scope>
    <source>
        <strain evidence="8 9">6HR-1</strain>
    </source>
</reference>
<dbReference type="SUPFAM" id="SSF55469">
    <property type="entry name" value="FMN-dependent nitroreductase-like"/>
    <property type="match status" value="1"/>
</dbReference>
<dbReference type="CDD" id="cd19535">
    <property type="entry name" value="Cyc_NRPS"/>
    <property type="match status" value="1"/>
</dbReference>
<dbReference type="PANTHER" id="PTHR45527">
    <property type="entry name" value="NONRIBOSOMAL PEPTIDE SYNTHETASE"/>
    <property type="match status" value="1"/>
</dbReference>
<dbReference type="SUPFAM" id="SSF47336">
    <property type="entry name" value="ACP-like"/>
    <property type="match status" value="1"/>
</dbReference>
<feature type="region of interest" description="Disordered" evidence="6">
    <location>
        <begin position="1"/>
        <end position="34"/>
    </location>
</feature>
<dbReference type="GO" id="GO:0016874">
    <property type="term" value="F:ligase activity"/>
    <property type="evidence" value="ECO:0007669"/>
    <property type="project" value="UniProtKB-KW"/>
</dbReference>
<dbReference type="SMART" id="SM00823">
    <property type="entry name" value="PKS_PP"/>
    <property type="match status" value="1"/>
</dbReference>
<dbReference type="InterPro" id="IPR020806">
    <property type="entry name" value="PKS_PP-bd"/>
</dbReference>
<dbReference type="Pfam" id="PF00668">
    <property type="entry name" value="Condensation"/>
    <property type="match status" value="1"/>
</dbReference>
<dbReference type="GO" id="GO:0044550">
    <property type="term" value="P:secondary metabolite biosynthetic process"/>
    <property type="evidence" value="ECO:0007669"/>
    <property type="project" value="TreeGrafter"/>
</dbReference>
<evidence type="ECO:0000256" key="3">
    <source>
        <dbReference type="ARBA" id="ARBA00022450"/>
    </source>
</evidence>
<name>A0A4Z0NQX0_9HYPH</name>
<dbReference type="Gene3D" id="1.10.1200.10">
    <property type="entry name" value="ACP-like"/>
    <property type="match status" value="1"/>
</dbReference>
<feature type="compositionally biased region" description="Basic and acidic residues" evidence="6">
    <location>
        <begin position="1"/>
        <end position="16"/>
    </location>
</feature>
<dbReference type="PANTHER" id="PTHR45527:SF10">
    <property type="entry name" value="PYOCHELIN SYNTHASE PCHF"/>
    <property type="match status" value="1"/>
</dbReference>
<dbReference type="Gene3D" id="3.30.300.30">
    <property type="match status" value="1"/>
</dbReference>
<dbReference type="InterPro" id="IPR042099">
    <property type="entry name" value="ANL_N_sf"/>
</dbReference>
<dbReference type="InterPro" id="IPR001242">
    <property type="entry name" value="Condensation_dom"/>
</dbReference>
<organism evidence="8 9">
    <name type="scientific">Methylobacterium nonmethylotrophicum</name>
    <dbReference type="NCBI Taxonomy" id="1141884"/>
    <lineage>
        <taxon>Bacteria</taxon>
        <taxon>Pseudomonadati</taxon>
        <taxon>Pseudomonadota</taxon>
        <taxon>Alphaproteobacteria</taxon>
        <taxon>Hyphomicrobiales</taxon>
        <taxon>Methylobacteriaceae</taxon>
        <taxon>Methylobacterium</taxon>
    </lineage>
</organism>
<dbReference type="InterPro" id="IPR009081">
    <property type="entry name" value="PP-bd_ACP"/>
</dbReference>
<dbReference type="InterPro" id="IPR029479">
    <property type="entry name" value="Nitroreductase"/>
</dbReference>
<dbReference type="Pfam" id="PF00550">
    <property type="entry name" value="PP-binding"/>
    <property type="match status" value="1"/>
</dbReference>
<gene>
    <name evidence="8" type="ORF">EU555_13505</name>
</gene>
<comment type="cofactor">
    <cofactor evidence="1">
        <name>pantetheine 4'-phosphate</name>
        <dbReference type="ChEBI" id="CHEBI:47942"/>
    </cofactor>
</comment>
<dbReference type="InterPro" id="IPR057737">
    <property type="entry name" value="Condensation_MtbB-like"/>
</dbReference>
<dbReference type="PROSITE" id="PS00455">
    <property type="entry name" value="AMP_BINDING"/>
    <property type="match status" value="1"/>
</dbReference>
<evidence type="ECO:0000256" key="6">
    <source>
        <dbReference type="SAM" id="MobiDB-lite"/>
    </source>
</evidence>
<evidence type="ECO:0000259" key="7">
    <source>
        <dbReference type="PROSITE" id="PS50075"/>
    </source>
</evidence>
<dbReference type="SUPFAM" id="SSF52777">
    <property type="entry name" value="CoA-dependent acyltransferases"/>
    <property type="match status" value="2"/>
</dbReference>
<evidence type="ECO:0000313" key="8">
    <source>
        <dbReference type="EMBL" id="TGD98925.1"/>
    </source>
</evidence>
<dbReference type="GO" id="GO:0031177">
    <property type="term" value="F:phosphopantetheine binding"/>
    <property type="evidence" value="ECO:0007669"/>
    <property type="project" value="InterPro"/>
</dbReference>
<dbReference type="InterPro" id="IPR020845">
    <property type="entry name" value="AMP-binding_CS"/>
</dbReference>
<dbReference type="NCBIfam" id="TIGR01733">
    <property type="entry name" value="AA-adenyl-dom"/>
    <property type="match status" value="1"/>
</dbReference>
<dbReference type="Gene3D" id="3.30.559.10">
    <property type="entry name" value="Chloramphenicol acetyltransferase-like domain"/>
    <property type="match status" value="1"/>
</dbReference>
<comment type="pathway">
    <text evidence="2">Siderophore biosynthesis.</text>
</comment>
<feature type="domain" description="Carrier" evidence="7">
    <location>
        <begin position="995"/>
        <end position="1070"/>
    </location>
</feature>
<protein>
    <submittedName>
        <fullName evidence="8">Amino acid adenylation domain-containing protein</fullName>
    </submittedName>
</protein>
<dbReference type="PROSITE" id="PS50075">
    <property type="entry name" value="CARRIER"/>
    <property type="match status" value="1"/>
</dbReference>
<keyword evidence="9" id="KW-1185">Reference proteome</keyword>
<dbReference type="Pfam" id="PF13193">
    <property type="entry name" value="AMP-binding_C"/>
    <property type="match status" value="1"/>
</dbReference>
<dbReference type="InterPro" id="IPR000873">
    <property type="entry name" value="AMP-dep_synth/lig_dom"/>
</dbReference>
<dbReference type="InterPro" id="IPR000415">
    <property type="entry name" value="Nitroreductase-like"/>
</dbReference>
<dbReference type="EMBL" id="SRLB01000009">
    <property type="protein sequence ID" value="TGD98925.1"/>
    <property type="molecule type" value="Genomic_DNA"/>
</dbReference>
<sequence length="1319" mass="141348">MRMAETDRVAGREPAAREPSAAEDGGGERVRASDPFPLTDVQRAYWLGRSAAFDLGNIGCHIYAEMRIVPAALPQVEPAWRRLVQRHPMLRAVIRPDGLQEVRADVPPYRISHLDLTRAAPERAEAAIGAVRAEMSHRVYAAETWPLFELRTTATPAKVLLHFSLDLLVADFWSIQILLGELARLILDPGADLVPLTMTFADYLAAAEERRNGFRLERARRYWVDRLDTLPPAPRLPLARQPGTIARPVFRRTSLTVEPAAWAILKARAQAAGLTPTGVVMAAFARVVAAWSESRHFTLNLTLFNRAPLDPQVYGIVGDFTALLLLEVRDDPARGFLDFARALAAQFRTDLRHRAYDGIRLLQDIARRGDPDRPAAMPVVFTSALANSMPGLETTVEAGSVEYAVSQTPQVWIDHQVYERAGRLFLSFDAVEALFPAGLVEAMAAAYDALLHRLAADDAAWHANPDLVPAALRAPILAANRTEAPLPSGLLHLPFLEQARARPDALAVVTLERRLTYADLARRARGLAARLQALGVGPGRLVAVVMEKGWEQVVAVLAVLEAGAAYLPLDPDLPAARRNALMAEGGVGIVLTQPCLLPRLALPAQVSALALSWGEVGEPLCEAGRAVPGDLAYVIFTSGSTGQPKGVMIEHRSALNTVLDINARFGIGPGDRVLGLSSLSFDLSVYDIFGTLAAGATLVIPHATSAREPGDWDDLVRREGVTVWNSVPALYGLWLDRLEAEPGPVARTLRLALLSGDWVPLGLPARSRALLPGTRTISLGGATEASIWSIVHEIGALDPAWTSIPYGTALANQTMQVLDADLRPCPPWVRGEICIGGVGLARGYLNDPDKTAAKFVVSPHDGSRLYRTGDRGRHFPNGAIEFLGRDDGQVKLNGYRIELGEIEAVLARDPRVAQAAVTFERTPSGGRLAAFVAAPGLDPAEVAEIARATLPASMVPGLCRVLPALPLTPNGKIDRRALLRLLPPLDAAPAPAPVSAQAGEEEILLALVAGELARPDLAAADNLLALGATSLDLVRIVGRIEARFGIRPSFAAFFADPTVAALARTIAAESAANSAAHRRRAPLPANQNRPAAEPVLLDPAEREAFLRAEHGRRRCPEEWGRVALPPPAPADGPERRSVRSYLPDAVPLGTLGTWLGALARTAAGRRPYGSAGGTYAVQCYLHVRQGGVAGCPAGTFCYDPADHVLIPLTLGVDLSEEIHEPFANAPMARGAAVSVFLVGEPRAIEPLYGEMASRFLLLEAGAMGHALECAGARCGLGICAIGWLNFEPVRPLFLLDERQPLLHALVGGLAEGAIEEGVV</sequence>
<evidence type="ECO:0000313" key="9">
    <source>
        <dbReference type="Proteomes" id="UP000297535"/>
    </source>
</evidence>
<dbReference type="GO" id="GO:0016491">
    <property type="term" value="F:oxidoreductase activity"/>
    <property type="evidence" value="ECO:0007669"/>
    <property type="project" value="InterPro"/>
</dbReference>
<comment type="caution">
    <text evidence="8">The sequence shown here is derived from an EMBL/GenBank/DDBJ whole genome shotgun (WGS) entry which is preliminary data.</text>
</comment>
<dbReference type="Pfam" id="PF00501">
    <property type="entry name" value="AMP-binding"/>
    <property type="match status" value="1"/>
</dbReference>
<keyword evidence="5" id="KW-0436">Ligase</keyword>
<dbReference type="InterPro" id="IPR023213">
    <property type="entry name" value="CAT-like_dom_sf"/>
</dbReference>
<dbReference type="FunFam" id="3.30.559.30:FF:000006">
    <property type="entry name" value="Yersiniabactin polyketide/non-ribosomal peptide synthetase"/>
    <property type="match status" value="1"/>
</dbReference>
<keyword evidence="3" id="KW-0596">Phosphopantetheine</keyword>
<dbReference type="OrthoDB" id="9803968at2"/>
<dbReference type="Gene3D" id="3.40.50.12780">
    <property type="entry name" value="N-terminal domain of ligase-like"/>
    <property type="match status" value="1"/>
</dbReference>
<evidence type="ECO:0000256" key="4">
    <source>
        <dbReference type="ARBA" id="ARBA00022553"/>
    </source>
</evidence>
<proteinExistence type="predicted"/>
<dbReference type="SUPFAM" id="SSF56801">
    <property type="entry name" value="Acetyl-CoA synthetase-like"/>
    <property type="match status" value="1"/>
</dbReference>
<evidence type="ECO:0000256" key="5">
    <source>
        <dbReference type="ARBA" id="ARBA00022598"/>
    </source>
</evidence>
<dbReference type="Pfam" id="PF00881">
    <property type="entry name" value="Nitroreductase"/>
    <property type="match status" value="1"/>
</dbReference>
<dbReference type="InterPro" id="IPR036736">
    <property type="entry name" value="ACP-like_sf"/>
</dbReference>
<accession>A0A4Z0NQX0</accession>
<dbReference type="FunFam" id="3.30.559.10:FF:000023">
    <property type="entry name" value="Non-ribosomal peptide synthetase"/>
    <property type="match status" value="1"/>
</dbReference>
<dbReference type="FunFam" id="3.40.50.980:FF:000001">
    <property type="entry name" value="Non-ribosomal peptide synthetase"/>
    <property type="match status" value="1"/>
</dbReference>
<dbReference type="InterPro" id="IPR025110">
    <property type="entry name" value="AMP-bd_C"/>
</dbReference>
<dbReference type="GO" id="GO:0005737">
    <property type="term" value="C:cytoplasm"/>
    <property type="evidence" value="ECO:0007669"/>
    <property type="project" value="TreeGrafter"/>
</dbReference>
<keyword evidence="4" id="KW-0597">Phosphoprotein</keyword>
<dbReference type="Gene3D" id="3.40.109.10">
    <property type="entry name" value="NADH Oxidase"/>
    <property type="match status" value="1"/>
</dbReference>
<evidence type="ECO:0000256" key="2">
    <source>
        <dbReference type="ARBA" id="ARBA00004924"/>
    </source>
</evidence>
<dbReference type="InterPro" id="IPR010071">
    <property type="entry name" value="AA_adenyl_dom"/>
</dbReference>
<dbReference type="Proteomes" id="UP000297535">
    <property type="component" value="Unassembled WGS sequence"/>
</dbReference>
<dbReference type="FunFam" id="3.40.50.12780:FF:000012">
    <property type="entry name" value="Non-ribosomal peptide synthetase"/>
    <property type="match status" value="1"/>
</dbReference>